<dbReference type="EMBL" id="GBXM01076542">
    <property type="protein sequence ID" value="JAH32035.1"/>
    <property type="molecule type" value="Transcribed_RNA"/>
</dbReference>
<reference evidence="2" key="1">
    <citation type="submission" date="2014-11" db="EMBL/GenBank/DDBJ databases">
        <authorList>
            <person name="Amaro Gonzalez C."/>
        </authorList>
    </citation>
    <scope>NUCLEOTIDE SEQUENCE</scope>
</reference>
<sequence length="61" mass="7013">MREREREKQPEQNPEAQSQGSPALFLEIYYPAAFRLQPWQSTPHSTARALNELLISGIRCA</sequence>
<accession>A0A0E9RU90</accession>
<feature type="compositionally biased region" description="Polar residues" evidence="1">
    <location>
        <begin position="11"/>
        <end position="21"/>
    </location>
</feature>
<feature type="compositionally biased region" description="Basic and acidic residues" evidence="1">
    <location>
        <begin position="1"/>
        <end position="10"/>
    </location>
</feature>
<reference evidence="2" key="2">
    <citation type="journal article" date="2015" name="Fish Shellfish Immunol.">
        <title>Early steps in the European eel (Anguilla anguilla)-Vibrio vulnificus interaction in the gills: Role of the RtxA13 toxin.</title>
        <authorList>
            <person name="Callol A."/>
            <person name="Pajuelo D."/>
            <person name="Ebbesson L."/>
            <person name="Teles M."/>
            <person name="MacKenzie S."/>
            <person name="Amaro C."/>
        </authorList>
    </citation>
    <scope>NUCLEOTIDE SEQUENCE</scope>
</reference>
<feature type="region of interest" description="Disordered" evidence="1">
    <location>
        <begin position="1"/>
        <end position="22"/>
    </location>
</feature>
<proteinExistence type="predicted"/>
<dbReference type="AlphaFoldDB" id="A0A0E9RU90"/>
<protein>
    <submittedName>
        <fullName evidence="2">Uncharacterized protein</fullName>
    </submittedName>
</protein>
<name>A0A0E9RU90_ANGAN</name>
<organism evidence="2">
    <name type="scientific">Anguilla anguilla</name>
    <name type="common">European freshwater eel</name>
    <name type="synonym">Muraena anguilla</name>
    <dbReference type="NCBI Taxonomy" id="7936"/>
    <lineage>
        <taxon>Eukaryota</taxon>
        <taxon>Metazoa</taxon>
        <taxon>Chordata</taxon>
        <taxon>Craniata</taxon>
        <taxon>Vertebrata</taxon>
        <taxon>Euteleostomi</taxon>
        <taxon>Actinopterygii</taxon>
        <taxon>Neopterygii</taxon>
        <taxon>Teleostei</taxon>
        <taxon>Anguilliformes</taxon>
        <taxon>Anguillidae</taxon>
        <taxon>Anguilla</taxon>
    </lineage>
</organism>
<evidence type="ECO:0000256" key="1">
    <source>
        <dbReference type="SAM" id="MobiDB-lite"/>
    </source>
</evidence>
<evidence type="ECO:0000313" key="2">
    <source>
        <dbReference type="EMBL" id="JAH32035.1"/>
    </source>
</evidence>